<dbReference type="Pfam" id="PF16976">
    <property type="entry name" value="RcpC"/>
    <property type="match status" value="1"/>
</dbReference>
<organism evidence="4">
    <name type="scientific">Bdellovibrio bacteriovorus</name>
    <dbReference type="NCBI Taxonomy" id="959"/>
    <lineage>
        <taxon>Bacteria</taxon>
        <taxon>Pseudomonadati</taxon>
        <taxon>Bdellovibrionota</taxon>
        <taxon>Bdellovibrionia</taxon>
        <taxon>Bdellovibrionales</taxon>
        <taxon>Pseudobdellovibrionaceae</taxon>
        <taxon>Bdellovibrio</taxon>
    </lineage>
</organism>
<dbReference type="AlphaFoldDB" id="Q68VE1"/>
<accession>Q68VE1</accession>
<name>Q68VE1_BDEBC</name>
<gene>
    <name evidence="4" type="primary">cpab</name>
</gene>
<keyword evidence="2" id="KW-0812">Transmembrane</keyword>
<feature type="transmembrane region" description="Helical" evidence="2">
    <location>
        <begin position="21"/>
        <end position="40"/>
    </location>
</feature>
<feature type="domain" description="SAF" evidence="3">
    <location>
        <begin position="55"/>
        <end position="117"/>
    </location>
</feature>
<dbReference type="InterPro" id="IPR031571">
    <property type="entry name" value="RcpC_dom"/>
</dbReference>
<protein>
    <submittedName>
        <fullName evidence="4">Pilus assembling protein</fullName>
    </submittedName>
</protein>
<dbReference type="InterPro" id="IPR013974">
    <property type="entry name" value="SAF"/>
</dbReference>
<evidence type="ECO:0000313" key="4">
    <source>
        <dbReference type="EMBL" id="CAE47778.1"/>
    </source>
</evidence>
<dbReference type="NCBIfam" id="TIGR03177">
    <property type="entry name" value="pilus_cpaB"/>
    <property type="match status" value="1"/>
</dbReference>
<sequence>MRGHRQLTEKWDIMGSNETRNLWLSIAAGVFATFLLYSYSQEKKAEYDKRFGSTKRVVVAKEDIAEMQTIYDTMVETKELPADFIQPDAITIPDEIIGNVAAVPIRKGQMVVKNNLLTPGPDTGISLQVAPSKRAVTIPVDEVRGVAKLIRPGDRIDIYAAVDSGKGVNQRREVFTMMNDVVVLATGVSVVNNIPRMFELDSTGKNLTQIALTGDTKYTTITVEATPKEAQDLFYILSTAPGNLFMALRNPSDRTIPPRMPSSTSDSVLGKPMVSVDAAPAIAMPPRPYVPPVQQQRAAPPPAQRPRANGFQTL</sequence>
<proteinExistence type="predicted"/>
<feature type="region of interest" description="Disordered" evidence="1">
    <location>
        <begin position="251"/>
        <end position="271"/>
    </location>
</feature>
<keyword evidence="2" id="KW-0472">Membrane</keyword>
<evidence type="ECO:0000256" key="1">
    <source>
        <dbReference type="SAM" id="MobiDB-lite"/>
    </source>
</evidence>
<dbReference type="EMBL" id="AJ584609">
    <property type="protein sequence ID" value="CAE47778.1"/>
    <property type="molecule type" value="Genomic_DNA"/>
</dbReference>
<dbReference type="SMART" id="SM00858">
    <property type="entry name" value="SAF"/>
    <property type="match status" value="1"/>
</dbReference>
<reference evidence="4" key="1">
    <citation type="journal article" date="2005" name="Curr. Microbiol.">
        <title>Transcriptional Activity of the Host-Interaction Locus and a PutativePilin Gene of Bdellovibrio bacteriovorus in the Predatory Life Cycle.</title>
        <authorList>
            <person name="Schwudke D."/>
            <person name="Bernhardt A."/>
            <person name="Beck S."/>
            <person name="Madela K."/>
            <person name="Linscheid M."/>
            <person name="Appel B."/>
            <person name="Strauch E."/>
        </authorList>
    </citation>
    <scope>NUCLEOTIDE SEQUENCE</scope>
    <source>
        <strain evidence="4">DSM 50701</strain>
    </source>
</reference>
<keyword evidence="2" id="KW-1133">Transmembrane helix</keyword>
<feature type="region of interest" description="Disordered" evidence="1">
    <location>
        <begin position="284"/>
        <end position="314"/>
    </location>
</feature>
<evidence type="ECO:0000259" key="3">
    <source>
        <dbReference type="SMART" id="SM00858"/>
    </source>
</evidence>
<evidence type="ECO:0000256" key="2">
    <source>
        <dbReference type="SAM" id="Phobius"/>
    </source>
</evidence>
<dbReference type="Gene3D" id="3.90.1210.10">
    <property type="entry name" value="Antifreeze-like/N-acetylneuraminic acid synthase C-terminal domain"/>
    <property type="match status" value="1"/>
</dbReference>
<dbReference type="CDD" id="cd11614">
    <property type="entry name" value="SAF_CpaB_FlgA_like"/>
    <property type="match status" value="1"/>
</dbReference>
<dbReference type="Pfam" id="PF08666">
    <property type="entry name" value="SAF"/>
    <property type="match status" value="1"/>
</dbReference>
<dbReference type="InterPro" id="IPR017592">
    <property type="entry name" value="Pilus_assmbl_Flp-typ_CpaB"/>
</dbReference>